<proteinExistence type="predicted"/>
<organism evidence="2 3">
    <name type="scientific">Paracoccus marinaquae</name>
    <dbReference type="NCBI Taxonomy" id="2841926"/>
    <lineage>
        <taxon>Bacteria</taxon>
        <taxon>Pseudomonadati</taxon>
        <taxon>Pseudomonadota</taxon>
        <taxon>Alphaproteobacteria</taxon>
        <taxon>Rhodobacterales</taxon>
        <taxon>Paracoccaceae</taxon>
        <taxon>Paracoccus</taxon>
    </lineage>
</organism>
<feature type="transmembrane region" description="Helical" evidence="1">
    <location>
        <begin position="191"/>
        <end position="210"/>
    </location>
</feature>
<protein>
    <recommendedName>
        <fullName evidence="4">DUF4239 domain-containing protein</fullName>
    </recommendedName>
</protein>
<comment type="caution">
    <text evidence="2">The sequence shown here is derived from an EMBL/GenBank/DDBJ whole genome shotgun (WGS) entry which is preliminary data.</text>
</comment>
<keyword evidence="1" id="KW-1133">Transmembrane helix</keyword>
<name>A0ABS6AE93_9RHOB</name>
<accession>A0ABS6AE93</accession>
<keyword evidence="3" id="KW-1185">Reference proteome</keyword>
<reference evidence="2" key="1">
    <citation type="submission" date="2021-06" db="EMBL/GenBank/DDBJ databases">
        <title>Paracoccus bacterium XHP0099 sp. nov., isolated from the surface waters of the Yellow Sea.</title>
        <authorList>
            <person name="Xue H."/>
            <person name="Zhang D."/>
        </authorList>
    </citation>
    <scope>NUCLEOTIDE SEQUENCE</scope>
    <source>
        <strain evidence="2">XHP0099</strain>
    </source>
</reference>
<dbReference type="RefSeq" id="WP_216031504.1">
    <property type="nucleotide sequence ID" value="NZ_JAHKNG010000002.1"/>
</dbReference>
<gene>
    <name evidence="2" type="ORF">KNW02_01575</name>
</gene>
<feature type="transmembrane region" description="Helical" evidence="1">
    <location>
        <begin position="222"/>
        <end position="244"/>
    </location>
</feature>
<keyword evidence="1" id="KW-0472">Membrane</keyword>
<evidence type="ECO:0000256" key="1">
    <source>
        <dbReference type="SAM" id="Phobius"/>
    </source>
</evidence>
<evidence type="ECO:0008006" key="4">
    <source>
        <dbReference type="Google" id="ProtNLM"/>
    </source>
</evidence>
<dbReference type="Proteomes" id="UP001166191">
    <property type="component" value="Unassembled WGS sequence"/>
</dbReference>
<evidence type="ECO:0000313" key="3">
    <source>
        <dbReference type="Proteomes" id="UP001166191"/>
    </source>
</evidence>
<keyword evidence="1" id="KW-0812">Transmembrane</keyword>
<feature type="transmembrane region" description="Helical" evidence="1">
    <location>
        <begin position="50"/>
        <end position="69"/>
    </location>
</feature>
<feature type="transmembrane region" description="Helical" evidence="1">
    <location>
        <begin position="12"/>
        <end position="30"/>
    </location>
</feature>
<sequence>MTAPFFNYALESRLAFVAVFFIVLLAFLEFGLRIGRGRRARNGEKADEGATLVVGSILGLLAFVLALNLSNASSRFDRRINATLEEVNAIGTALMQASAIAEGGPDGIAAKLKTYLEIRHAYAGASREPGELARIAAETQKLQGEIWAQLSSLVAERPAPDVVSLMNAINAAFDSSTAMQLAMEYRMPEQVIWLLLVMSGLGIAAVGYQFGLTGRRGRGPGIVLSVLWCVIVTEIMDIGSARIWTFRTDTRIYEWALDGLENPAAAED</sequence>
<evidence type="ECO:0000313" key="2">
    <source>
        <dbReference type="EMBL" id="MBU3028804.1"/>
    </source>
</evidence>
<dbReference type="EMBL" id="JAHKNG010000002">
    <property type="protein sequence ID" value="MBU3028804.1"/>
    <property type="molecule type" value="Genomic_DNA"/>
</dbReference>